<reference evidence="2 3" key="1">
    <citation type="journal article" date="2018" name="BMC Genomics">
        <title>The genome of Naegleria lovaniensis, the basis for a comparative approach to unravel pathogenicity factors of the human pathogenic amoeba N. fowleri.</title>
        <authorList>
            <person name="Liechti N."/>
            <person name="Schurch N."/>
            <person name="Bruggmann R."/>
            <person name="Wittwer M."/>
        </authorList>
    </citation>
    <scope>NUCLEOTIDE SEQUENCE [LARGE SCALE GENOMIC DNA]</scope>
    <source>
        <strain evidence="2 3">ATCC 30569</strain>
    </source>
</reference>
<accession>A0AA88KEJ8</accession>
<comment type="caution">
    <text evidence="2">The sequence shown here is derived from an EMBL/GenBank/DDBJ whole genome shotgun (WGS) entry which is preliminary data.</text>
</comment>
<evidence type="ECO:0000313" key="3">
    <source>
        <dbReference type="Proteomes" id="UP000816034"/>
    </source>
</evidence>
<evidence type="ECO:0000313" key="2">
    <source>
        <dbReference type="EMBL" id="KAG2375078.1"/>
    </source>
</evidence>
<dbReference type="GeneID" id="68102536"/>
<sequence length="224" mass="25281">MNGKDIIPEKKIQSSHSYGALQSLAWKEWLKHLKPIIRTSVETPHSVNMLINEKSLFDIHAHDSSDNSDTDSPHMLPKAHDDNALSDDDFSENAIVLVNIDSEEDDQVKLNEKKRSTSRVLLNTFNLEANDSKHTNVQSSISALDHLTPPIQKGDIVVLCVELSGILITGENGIFTRFIQQVLNYTDSVVFFVERMDRHEFQQTPILHFSGLGSKKCCCGIIWR</sequence>
<dbReference type="Proteomes" id="UP000816034">
    <property type="component" value="Unassembled WGS sequence"/>
</dbReference>
<evidence type="ECO:0000256" key="1">
    <source>
        <dbReference type="SAM" id="MobiDB-lite"/>
    </source>
</evidence>
<organism evidence="2 3">
    <name type="scientific">Naegleria lovaniensis</name>
    <name type="common">Amoeba</name>
    <dbReference type="NCBI Taxonomy" id="51637"/>
    <lineage>
        <taxon>Eukaryota</taxon>
        <taxon>Discoba</taxon>
        <taxon>Heterolobosea</taxon>
        <taxon>Tetramitia</taxon>
        <taxon>Eutetramitia</taxon>
        <taxon>Vahlkampfiidae</taxon>
        <taxon>Naegleria</taxon>
    </lineage>
</organism>
<protein>
    <submittedName>
        <fullName evidence="2">Uncharacterized protein</fullName>
    </submittedName>
</protein>
<dbReference type="RefSeq" id="XP_044544252.1">
    <property type="nucleotide sequence ID" value="XM_044685587.1"/>
</dbReference>
<name>A0AA88KEJ8_NAELO</name>
<dbReference type="AlphaFoldDB" id="A0AA88KEJ8"/>
<dbReference type="EMBL" id="PYSW02000040">
    <property type="protein sequence ID" value="KAG2375078.1"/>
    <property type="molecule type" value="Genomic_DNA"/>
</dbReference>
<proteinExistence type="predicted"/>
<gene>
    <name evidence="2" type="ORF">C9374_010082</name>
</gene>
<keyword evidence="3" id="KW-1185">Reference proteome</keyword>
<feature type="region of interest" description="Disordered" evidence="1">
    <location>
        <begin position="61"/>
        <end position="87"/>
    </location>
</feature>